<dbReference type="GO" id="GO:0016301">
    <property type="term" value="F:kinase activity"/>
    <property type="evidence" value="ECO:0007669"/>
    <property type="project" value="UniProtKB-KW"/>
</dbReference>
<proteinExistence type="inferred from homology"/>
<dbReference type="Proteomes" id="UP000295163">
    <property type="component" value="Unassembled WGS sequence"/>
</dbReference>
<dbReference type="InterPro" id="IPR010737">
    <property type="entry name" value="4-carb_acid_sugar_kinase_N"/>
</dbReference>
<dbReference type="EMBL" id="SMZT01000011">
    <property type="protein sequence ID" value="TDL38123.1"/>
    <property type="molecule type" value="Genomic_DNA"/>
</dbReference>
<dbReference type="RefSeq" id="WP_133411554.1">
    <property type="nucleotide sequence ID" value="NZ_SMZT01000011.1"/>
</dbReference>
<dbReference type="InterPro" id="IPR042213">
    <property type="entry name" value="NBD_C_sf"/>
</dbReference>
<dbReference type="InterPro" id="IPR031475">
    <property type="entry name" value="NBD_C"/>
</dbReference>
<dbReference type="GeneID" id="64349107"/>
<dbReference type="Pfam" id="PF17042">
    <property type="entry name" value="NBD_C"/>
    <property type="match status" value="1"/>
</dbReference>
<evidence type="ECO:0000256" key="5">
    <source>
        <dbReference type="ARBA" id="ARBA00022840"/>
    </source>
</evidence>
<comment type="similarity">
    <text evidence="1">Belongs to the four-carbon acid sugar kinase family.</text>
</comment>
<dbReference type="Gene3D" id="3.40.50.10840">
    <property type="entry name" value="Putative sugar-binding, N-terminal domain"/>
    <property type="match status" value="1"/>
</dbReference>
<keyword evidence="5" id="KW-0067">ATP-binding</keyword>
<dbReference type="GO" id="GO:0005524">
    <property type="term" value="F:ATP binding"/>
    <property type="evidence" value="ECO:0007669"/>
    <property type="project" value="UniProtKB-KW"/>
</dbReference>
<gene>
    <name evidence="10" type="ORF">E2R59_16935</name>
</gene>
<keyword evidence="4 10" id="KW-0418">Kinase</keyword>
<accession>A0A4R5Y1A8</accession>
<protein>
    <submittedName>
        <fullName evidence="10">Four-carbon acid sugar kinase family protein</fullName>
    </submittedName>
</protein>
<evidence type="ECO:0000313" key="11">
    <source>
        <dbReference type="Proteomes" id="UP000295163"/>
    </source>
</evidence>
<feature type="compositionally biased region" description="Polar residues" evidence="7">
    <location>
        <begin position="429"/>
        <end position="438"/>
    </location>
</feature>
<evidence type="ECO:0000256" key="7">
    <source>
        <dbReference type="SAM" id="MobiDB-lite"/>
    </source>
</evidence>
<feature type="domain" description="Four-carbon acid sugar kinase nucleotide binding" evidence="9">
    <location>
        <begin position="263"/>
        <end position="423"/>
    </location>
</feature>
<evidence type="ECO:0000256" key="3">
    <source>
        <dbReference type="ARBA" id="ARBA00022741"/>
    </source>
</evidence>
<keyword evidence="2" id="KW-0808">Transferase</keyword>
<dbReference type="SUPFAM" id="SSF142764">
    <property type="entry name" value="YgbK-like"/>
    <property type="match status" value="1"/>
</dbReference>
<name>A0A4R5Y1A8_KOCRO</name>
<evidence type="ECO:0000256" key="2">
    <source>
        <dbReference type="ARBA" id="ARBA00022679"/>
    </source>
</evidence>
<reference evidence="10 11" key="1">
    <citation type="submission" date="2019-03" db="EMBL/GenBank/DDBJ databases">
        <title>Genome Sequencing and Assembly of Various Microbes Isolated from Partially Reclaimed Soil and Acid Mine Drainage (AMD) Site.</title>
        <authorList>
            <person name="Steinbock B."/>
            <person name="Bechtold R."/>
            <person name="Sevigny J.L."/>
            <person name="Thomas D."/>
            <person name="Cuthill L.R."/>
            <person name="Aveiro Johannsen E.J."/>
            <person name="Thomas K."/>
            <person name="Ghosh A."/>
        </authorList>
    </citation>
    <scope>NUCLEOTIDE SEQUENCE [LARGE SCALE GENOMIC DNA]</scope>
    <source>
        <strain evidence="10 11">S-A3</strain>
    </source>
</reference>
<keyword evidence="6" id="KW-0119">Carbohydrate metabolism</keyword>
<dbReference type="Gene3D" id="3.40.980.20">
    <property type="entry name" value="Four-carbon acid sugar kinase, nucleotide binding domain"/>
    <property type="match status" value="1"/>
</dbReference>
<evidence type="ECO:0000256" key="1">
    <source>
        <dbReference type="ARBA" id="ARBA00005715"/>
    </source>
</evidence>
<dbReference type="InterPro" id="IPR037051">
    <property type="entry name" value="4-carb_acid_sugar_kinase_N_sf"/>
</dbReference>
<organism evidence="10 11">
    <name type="scientific">Kocuria rosea</name>
    <name type="common">Deinococcus erythromyxa</name>
    <name type="synonym">Micrococcus rubens</name>
    <dbReference type="NCBI Taxonomy" id="1275"/>
    <lineage>
        <taxon>Bacteria</taxon>
        <taxon>Bacillati</taxon>
        <taxon>Actinomycetota</taxon>
        <taxon>Actinomycetes</taxon>
        <taxon>Micrococcales</taxon>
        <taxon>Micrococcaceae</taxon>
        <taxon>Kocuria</taxon>
    </lineage>
</organism>
<evidence type="ECO:0000259" key="9">
    <source>
        <dbReference type="Pfam" id="PF17042"/>
    </source>
</evidence>
<dbReference type="Pfam" id="PF07005">
    <property type="entry name" value="SBD_N"/>
    <property type="match status" value="1"/>
</dbReference>
<evidence type="ECO:0000256" key="6">
    <source>
        <dbReference type="ARBA" id="ARBA00023277"/>
    </source>
</evidence>
<comment type="caution">
    <text evidence="10">The sequence shown here is derived from an EMBL/GenBank/DDBJ whole genome shotgun (WGS) entry which is preliminary data.</text>
</comment>
<dbReference type="AlphaFoldDB" id="A0A4R5Y1A8"/>
<feature type="region of interest" description="Disordered" evidence="7">
    <location>
        <begin position="425"/>
        <end position="449"/>
    </location>
</feature>
<evidence type="ECO:0000313" key="10">
    <source>
        <dbReference type="EMBL" id="TDL38123.1"/>
    </source>
</evidence>
<evidence type="ECO:0000256" key="4">
    <source>
        <dbReference type="ARBA" id="ARBA00022777"/>
    </source>
</evidence>
<evidence type="ECO:0000259" key="8">
    <source>
        <dbReference type="Pfam" id="PF07005"/>
    </source>
</evidence>
<feature type="domain" description="Four-carbon acid sugar kinase N-terminal" evidence="8">
    <location>
        <begin position="6"/>
        <end position="241"/>
    </location>
</feature>
<sequence length="449" mass="46304">MALFSFVADDLTGASDVLSQAHRYGLEAVLVMGDAPLPADADVVGIAGPARSLAGAAFDTRVRADLARLAATPSEVLLYKVCSTFDSSPTTGSIGRGIELLHDRFPDHGPISVAPAQPGFGRYTAFSDHYATHAGQVHRLDRHPVMSSHPSTPMHEADLRQVLATQLNDGVPVGSIHLPAYDTGAFPETWAQQRAGTGMSAFVVDAVSDAHLDALAAALRQDAQVSSPAIVVGSGGIMAALARTVTSTETLSRPLPSASGPVLAVSASASSVTAAQLQDAVDHGWIDVPVDPALLQGPDPDQHAVLAEQVSSALGAGHHVVVHTTRGSNDPRYAATGPLDAAYVGELLGRIAAAMATAGLTRDIAVLGGDTSSHALTAMGVRELRVTDQFVTAAPICRADDDAAVAGCRLVLKGGQVGPTDLLRRFAGDTTTSPTTESVNHRKATPCEQ</sequence>
<keyword evidence="3" id="KW-0547">Nucleotide-binding</keyword>